<gene>
    <name evidence="1" type="ORF">LCGC14_0828140</name>
</gene>
<protein>
    <submittedName>
        <fullName evidence="1">Uncharacterized protein</fullName>
    </submittedName>
</protein>
<accession>A0A0F9PLH2</accession>
<dbReference type="AlphaFoldDB" id="A0A0F9PLH2"/>
<reference evidence="1" key="1">
    <citation type="journal article" date="2015" name="Nature">
        <title>Complex archaea that bridge the gap between prokaryotes and eukaryotes.</title>
        <authorList>
            <person name="Spang A."/>
            <person name="Saw J.H."/>
            <person name="Jorgensen S.L."/>
            <person name="Zaremba-Niedzwiedzka K."/>
            <person name="Martijn J."/>
            <person name="Lind A.E."/>
            <person name="van Eijk R."/>
            <person name="Schleper C."/>
            <person name="Guy L."/>
            <person name="Ettema T.J."/>
        </authorList>
    </citation>
    <scope>NUCLEOTIDE SEQUENCE</scope>
</reference>
<dbReference type="EMBL" id="LAZR01002362">
    <property type="protein sequence ID" value="KKN31029.1"/>
    <property type="molecule type" value="Genomic_DNA"/>
</dbReference>
<proteinExistence type="predicted"/>
<comment type="caution">
    <text evidence="1">The sequence shown here is derived from an EMBL/GenBank/DDBJ whole genome shotgun (WGS) entry which is preliminary data.</text>
</comment>
<name>A0A0F9PLH2_9ZZZZ</name>
<organism evidence="1">
    <name type="scientific">marine sediment metagenome</name>
    <dbReference type="NCBI Taxonomy" id="412755"/>
    <lineage>
        <taxon>unclassified sequences</taxon>
        <taxon>metagenomes</taxon>
        <taxon>ecological metagenomes</taxon>
    </lineage>
</organism>
<evidence type="ECO:0000313" key="1">
    <source>
        <dbReference type="EMBL" id="KKN31029.1"/>
    </source>
</evidence>
<sequence>MFVNFNDVNMSLPCVCIHYVYTEKGIRLNQCKGLIYQTNLVYIVGV</sequence>